<dbReference type="PANTHER" id="PTHR30055:SF183">
    <property type="entry name" value="NUCLEOID OCCLUSION FACTOR SLMA"/>
    <property type="match status" value="1"/>
</dbReference>
<dbReference type="InterPro" id="IPR050109">
    <property type="entry name" value="HTH-type_TetR-like_transc_reg"/>
</dbReference>
<dbReference type="Proteomes" id="UP000251205">
    <property type="component" value="Unassembled WGS sequence"/>
</dbReference>
<gene>
    <name evidence="5" type="ORF">DQ393_25790</name>
</gene>
<dbReference type="GO" id="GO:0003700">
    <property type="term" value="F:DNA-binding transcription factor activity"/>
    <property type="evidence" value="ECO:0007669"/>
    <property type="project" value="TreeGrafter"/>
</dbReference>
<name>A0A329Y9S6_RHITR</name>
<accession>A0A329Y9S6</accession>
<evidence type="ECO:0000256" key="2">
    <source>
        <dbReference type="ARBA" id="ARBA00023125"/>
    </source>
</evidence>
<dbReference type="PROSITE" id="PS50977">
    <property type="entry name" value="HTH_TETR_2"/>
    <property type="match status" value="1"/>
</dbReference>
<reference evidence="5 6" key="1">
    <citation type="submission" date="2018-06" db="EMBL/GenBank/DDBJ databases">
        <title>Whole Genome Sequence of an efficient microsymbiont, Rhizobium tropici.</title>
        <authorList>
            <person name="Srinivasan R."/>
            <person name="Singh H.V."/>
            <person name="Srivastava R."/>
            <person name="Kumari B."/>
            <person name="Radhakrishna A."/>
        </authorList>
    </citation>
    <scope>NUCLEOTIDE SEQUENCE [LARGE SCALE GENOMIC DNA]</scope>
    <source>
        <strain evidence="5 6">IGFRI Rhizo-19</strain>
    </source>
</reference>
<sequence>MDAAQRLFLEKGFAATSVAEIVEAADVAKGTFYLYFQTKEDVLAALKTRFIERFCEKIDAAAAAASSGSWMHRLDVWIGSCVVGYLDEVALHDLVFHEFHPPKRSMKRANSLVTRLSSFLLEGREAKAFSFIDARLSAVMLFNAMHSAVDDCLAEGSTVDRQKLVDVVTDFCRRSVCP</sequence>
<evidence type="ECO:0000313" key="6">
    <source>
        <dbReference type="Proteomes" id="UP000251205"/>
    </source>
</evidence>
<dbReference type="Pfam" id="PF00440">
    <property type="entry name" value="TetR_N"/>
    <property type="match status" value="1"/>
</dbReference>
<dbReference type="Gene3D" id="1.10.357.10">
    <property type="entry name" value="Tetracycline Repressor, domain 2"/>
    <property type="match status" value="1"/>
</dbReference>
<dbReference type="GO" id="GO:0000976">
    <property type="term" value="F:transcription cis-regulatory region binding"/>
    <property type="evidence" value="ECO:0007669"/>
    <property type="project" value="TreeGrafter"/>
</dbReference>
<evidence type="ECO:0000256" key="3">
    <source>
        <dbReference type="PROSITE-ProRule" id="PRU00335"/>
    </source>
</evidence>
<feature type="DNA-binding region" description="H-T-H motif" evidence="3">
    <location>
        <begin position="17"/>
        <end position="36"/>
    </location>
</feature>
<protein>
    <submittedName>
        <fullName evidence="5">TetR/AcrR family transcriptional regulator</fullName>
    </submittedName>
</protein>
<dbReference type="InterPro" id="IPR036271">
    <property type="entry name" value="Tet_transcr_reg_TetR-rel_C_sf"/>
</dbReference>
<evidence type="ECO:0000256" key="1">
    <source>
        <dbReference type="ARBA" id="ARBA00023054"/>
    </source>
</evidence>
<evidence type="ECO:0000259" key="4">
    <source>
        <dbReference type="PROSITE" id="PS50977"/>
    </source>
</evidence>
<dbReference type="OrthoDB" id="9811084at2"/>
<dbReference type="InterPro" id="IPR001647">
    <property type="entry name" value="HTH_TetR"/>
</dbReference>
<keyword evidence="1" id="KW-0175">Coiled coil</keyword>
<dbReference type="InterPro" id="IPR023772">
    <property type="entry name" value="DNA-bd_HTH_TetR-type_CS"/>
</dbReference>
<dbReference type="InterPro" id="IPR009057">
    <property type="entry name" value="Homeodomain-like_sf"/>
</dbReference>
<dbReference type="SUPFAM" id="SSF46689">
    <property type="entry name" value="Homeodomain-like"/>
    <property type="match status" value="1"/>
</dbReference>
<evidence type="ECO:0000313" key="5">
    <source>
        <dbReference type="EMBL" id="RAX38684.1"/>
    </source>
</evidence>
<dbReference type="PANTHER" id="PTHR30055">
    <property type="entry name" value="HTH-TYPE TRANSCRIPTIONAL REGULATOR RUTR"/>
    <property type="match status" value="1"/>
</dbReference>
<proteinExistence type="predicted"/>
<comment type="caution">
    <text evidence="5">The sequence shown here is derived from an EMBL/GenBank/DDBJ whole genome shotgun (WGS) entry which is preliminary data.</text>
</comment>
<dbReference type="AlphaFoldDB" id="A0A329Y9S6"/>
<organism evidence="5 6">
    <name type="scientific">Rhizobium tropici</name>
    <dbReference type="NCBI Taxonomy" id="398"/>
    <lineage>
        <taxon>Bacteria</taxon>
        <taxon>Pseudomonadati</taxon>
        <taxon>Pseudomonadota</taxon>
        <taxon>Alphaproteobacteria</taxon>
        <taxon>Hyphomicrobiales</taxon>
        <taxon>Rhizobiaceae</taxon>
        <taxon>Rhizobium/Agrobacterium group</taxon>
        <taxon>Rhizobium</taxon>
    </lineage>
</organism>
<dbReference type="SUPFAM" id="SSF48498">
    <property type="entry name" value="Tetracyclin repressor-like, C-terminal domain"/>
    <property type="match status" value="1"/>
</dbReference>
<dbReference type="Gene3D" id="1.10.10.60">
    <property type="entry name" value="Homeodomain-like"/>
    <property type="match status" value="1"/>
</dbReference>
<keyword evidence="2 3" id="KW-0238">DNA-binding</keyword>
<dbReference type="PROSITE" id="PS01081">
    <property type="entry name" value="HTH_TETR_1"/>
    <property type="match status" value="1"/>
</dbReference>
<feature type="domain" description="HTH tetR-type" evidence="4">
    <location>
        <begin position="1"/>
        <end position="54"/>
    </location>
</feature>
<dbReference type="EMBL" id="QMKK01000054">
    <property type="protein sequence ID" value="RAX38684.1"/>
    <property type="molecule type" value="Genomic_DNA"/>
</dbReference>